<evidence type="ECO:0000256" key="2">
    <source>
        <dbReference type="SAM" id="SignalP"/>
    </source>
</evidence>
<reference evidence="4" key="1">
    <citation type="journal article" date="2013" name="Science">
        <title>The Amborella genome and the evolution of flowering plants.</title>
        <authorList>
            <consortium name="Amborella Genome Project"/>
        </authorList>
    </citation>
    <scope>NUCLEOTIDE SEQUENCE [LARGE SCALE GENOMIC DNA]</scope>
</reference>
<protein>
    <submittedName>
        <fullName evidence="3">Uncharacterized protein</fullName>
    </submittedName>
</protein>
<dbReference type="AlphaFoldDB" id="W1PRM2"/>
<dbReference type="HOGENOM" id="CLU_2820045_0_0_1"/>
<feature type="chain" id="PRO_5004807753" evidence="2">
    <location>
        <begin position="21"/>
        <end position="67"/>
    </location>
</feature>
<keyword evidence="2" id="KW-0732">Signal</keyword>
<proteinExistence type="predicted"/>
<feature type="signal peptide" evidence="2">
    <location>
        <begin position="1"/>
        <end position="20"/>
    </location>
</feature>
<evidence type="ECO:0000313" key="3">
    <source>
        <dbReference type="EMBL" id="ERN10673.1"/>
    </source>
</evidence>
<sequence length="67" mass="7448">NTELFLLLVIPLLLDKGFEGKGEGDSLQGGRLGNVEERRGKNEGDGEQRVHNRWIGDFRKGEKKALG</sequence>
<evidence type="ECO:0000313" key="4">
    <source>
        <dbReference type="Proteomes" id="UP000017836"/>
    </source>
</evidence>
<dbReference type="Gramene" id="ERN10673">
    <property type="protein sequence ID" value="ERN10673"/>
    <property type="gene ID" value="AMTR_s00028p00236680"/>
</dbReference>
<dbReference type="Proteomes" id="UP000017836">
    <property type="component" value="Unassembled WGS sequence"/>
</dbReference>
<keyword evidence="4" id="KW-1185">Reference proteome</keyword>
<evidence type="ECO:0000256" key="1">
    <source>
        <dbReference type="SAM" id="MobiDB-lite"/>
    </source>
</evidence>
<feature type="non-terminal residue" evidence="3">
    <location>
        <position position="1"/>
    </location>
</feature>
<organism evidence="3 4">
    <name type="scientific">Amborella trichopoda</name>
    <dbReference type="NCBI Taxonomy" id="13333"/>
    <lineage>
        <taxon>Eukaryota</taxon>
        <taxon>Viridiplantae</taxon>
        <taxon>Streptophyta</taxon>
        <taxon>Embryophyta</taxon>
        <taxon>Tracheophyta</taxon>
        <taxon>Spermatophyta</taxon>
        <taxon>Magnoliopsida</taxon>
        <taxon>Amborellales</taxon>
        <taxon>Amborellaceae</taxon>
        <taxon>Amborella</taxon>
    </lineage>
</organism>
<dbReference type="EMBL" id="KI392812">
    <property type="protein sequence ID" value="ERN10673.1"/>
    <property type="molecule type" value="Genomic_DNA"/>
</dbReference>
<accession>W1PRM2</accession>
<name>W1PRM2_AMBTC</name>
<feature type="region of interest" description="Disordered" evidence="1">
    <location>
        <begin position="19"/>
        <end position="52"/>
    </location>
</feature>
<feature type="compositionally biased region" description="Basic and acidic residues" evidence="1">
    <location>
        <begin position="34"/>
        <end position="52"/>
    </location>
</feature>
<gene>
    <name evidence="3" type="ORF">AMTR_s00028p00236680</name>
</gene>